<proteinExistence type="predicted"/>
<comment type="caution">
    <text evidence="1">The sequence shown here is derived from an EMBL/GenBank/DDBJ whole genome shotgun (WGS) entry which is preliminary data.</text>
</comment>
<gene>
    <name evidence="1" type="ORF">QAD02_001836</name>
</gene>
<protein>
    <submittedName>
        <fullName evidence="1">Uncharacterized protein</fullName>
    </submittedName>
</protein>
<sequence>MAAILRVKRKKEDEPLDALLIACKRQKVETDESPESNPYTAVVKFAGTIEKRDDSVVEQITKTLNKEAVKASFKRRPVDITKKMRELTKQDSSESRYKIVNSMRSMDTSLSEHLEEEIVNIIDVEDACVVPDDKNNDNYVYDLYFTKTNQTLALENLVSVRPIEEDLVFEDYYRDNEGDYEGESEDSNSESNWRNDYPDSDHSNESIGENDIRRAMRNLNVEDELSSDDEDFVYGLDEDDVERYGYKYAKYKARMNKEKEGLDNSCSANSDLSEDDESQNDELDEYDGQCIDDE</sequence>
<name>A0ACC2NHK4_9HYME</name>
<accession>A0ACC2NHK4</accession>
<organism evidence="1 2">
    <name type="scientific">Eretmocerus hayati</name>
    <dbReference type="NCBI Taxonomy" id="131215"/>
    <lineage>
        <taxon>Eukaryota</taxon>
        <taxon>Metazoa</taxon>
        <taxon>Ecdysozoa</taxon>
        <taxon>Arthropoda</taxon>
        <taxon>Hexapoda</taxon>
        <taxon>Insecta</taxon>
        <taxon>Pterygota</taxon>
        <taxon>Neoptera</taxon>
        <taxon>Endopterygota</taxon>
        <taxon>Hymenoptera</taxon>
        <taxon>Apocrita</taxon>
        <taxon>Proctotrupomorpha</taxon>
        <taxon>Chalcidoidea</taxon>
        <taxon>Aphelinidae</taxon>
        <taxon>Aphelininae</taxon>
        <taxon>Eretmocerus</taxon>
    </lineage>
</organism>
<evidence type="ECO:0000313" key="1">
    <source>
        <dbReference type="EMBL" id="KAJ8670577.1"/>
    </source>
</evidence>
<keyword evidence="2" id="KW-1185">Reference proteome</keyword>
<dbReference type="EMBL" id="CM056743">
    <property type="protein sequence ID" value="KAJ8670577.1"/>
    <property type="molecule type" value="Genomic_DNA"/>
</dbReference>
<evidence type="ECO:0000313" key="2">
    <source>
        <dbReference type="Proteomes" id="UP001239111"/>
    </source>
</evidence>
<dbReference type="Proteomes" id="UP001239111">
    <property type="component" value="Chromosome 3"/>
</dbReference>
<reference evidence="1" key="1">
    <citation type="submission" date="2023-04" db="EMBL/GenBank/DDBJ databases">
        <title>A chromosome-level genome assembly of the parasitoid wasp Eretmocerus hayati.</title>
        <authorList>
            <person name="Zhong Y."/>
            <person name="Liu S."/>
            <person name="Liu Y."/>
        </authorList>
    </citation>
    <scope>NUCLEOTIDE SEQUENCE</scope>
    <source>
        <strain evidence="1">ZJU_SS_LIU_2023</strain>
    </source>
</reference>